<proteinExistence type="predicted"/>
<accession>A0A2W5UUJ7</accession>
<evidence type="ECO:0000313" key="2">
    <source>
        <dbReference type="Proteomes" id="UP000249061"/>
    </source>
</evidence>
<evidence type="ECO:0000313" key="1">
    <source>
        <dbReference type="EMBL" id="PZR06984.1"/>
    </source>
</evidence>
<dbReference type="EMBL" id="QFQP01000035">
    <property type="protein sequence ID" value="PZR06984.1"/>
    <property type="molecule type" value="Genomic_DNA"/>
</dbReference>
<comment type="caution">
    <text evidence="1">The sequence shown here is derived from an EMBL/GenBank/DDBJ whole genome shotgun (WGS) entry which is preliminary data.</text>
</comment>
<reference evidence="1 2" key="1">
    <citation type="submission" date="2017-08" db="EMBL/GenBank/DDBJ databases">
        <title>Infants hospitalized years apart are colonized by the same room-sourced microbial strains.</title>
        <authorList>
            <person name="Brooks B."/>
            <person name="Olm M.R."/>
            <person name="Firek B.A."/>
            <person name="Baker R."/>
            <person name="Thomas B.C."/>
            <person name="Morowitz M.J."/>
            <person name="Banfield J.F."/>
        </authorList>
    </citation>
    <scope>NUCLEOTIDE SEQUENCE [LARGE SCALE GENOMIC DNA]</scope>
    <source>
        <strain evidence="1">S2_003_000_R2_14</strain>
    </source>
</reference>
<sequence>MSDFEARRAQLERELGHGVRGHVVMQLRALHEAWARAILEVDEVTPLIQATRATLTRGVFVTQAQAAAHQLDVAVRWQWQRGAVEHRDLLSELRVLQLSRAWLLLANPLTVAEARALAIEVTKDTRIADELRRDARALLEQLDGPRREPSN</sequence>
<gene>
    <name evidence="1" type="ORF">DI536_29390</name>
</gene>
<dbReference type="AlphaFoldDB" id="A0A2W5UUJ7"/>
<protein>
    <submittedName>
        <fullName evidence="1">Uncharacterized protein</fullName>
    </submittedName>
</protein>
<name>A0A2W5UUJ7_9BACT</name>
<organism evidence="1 2">
    <name type="scientific">Archangium gephyra</name>
    <dbReference type="NCBI Taxonomy" id="48"/>
    <lineage>
        <taxon>Bacteria</taxon>
        <taxon>Pseudomonadati</taxon>
        <taxon>Myxococcota</taxon>
        <taxon>Myxococcia</taxon>
        <taxon>Myxococcales</taxon>
        <taxon>Cystobacterineae</taxon>
        <taxon>Archangiaceae</taxon>
        <taxon>Archangium</taxon>
    </lineage>
</organism>
<dbReference type="Proteomes" id="UP000249061">
    <property type="component" value="Unassembled WGS sequence"/>
</dbReference>